<dbReference type="Proteomes" id="UP000799538">
    <property type="component" value="Unassembled WGS sequence"/>
</dbReference>
<organism evidence="1 2">
    <name type="scientific">Elsinoe ampelina</name>
    <dbReference type="NCBI Taxonomy" id="302913"/>
    <lineage>
        <taxon>Eukaryota</taxon>
        <taxon>Fungi</taxon>
        <taxon>Dikarya</taxon>
        <taxon>Ascomycota</taxon>
        <taxon>Pezizomycotina</taxon>
        <taxon>Dothideomycetes</taxon>
        <taxon>Dothideomycetidae</taxon>
        <taxon>Myriangiales</taxon>
        <taxon>Elsinoaceae</taxon>
        <taxon>Elsinoe</taxon>
    </lineage>
</organism>
<proteinExistence type="predicted"/>
<evidence type="ECO:0000313" key="2">
    <source>
        <dbReference type="Proteomes" id="UP000799538"/>
    </source>
</evidence>
<gene>
    <name evidence="1" type="ORF">BDZ85DRAFT_268051</name>
</gene>
<dbReference type="AlphaFoldDB" id="A0A6A6G1L5"/>
<accession>A0A6A6G1L5</accession>
<name>A0A6A6G1L5_9PEZI</name>
<dbReference type="EMBL" id="ML992515">
    <property type="protein sequence ID" value="KAF2219615.1"/>
    <property type="molecule type" value="Genomic_DNA"/>
</dbReference>
<sequence length="83" mass="9075">MPSAVDASGDHLVELTTHSTAFLLPSALFISSTWRCRKIAFPPRGAVLLPICLPAAYPYDPYNGGVMWFFLGFIGREVGQDIC</sequence>
<protein>
    <submittedName>
        <fullName evidence="1">Uncharacterized protein</fullName>
    </submittedName>
</protein>
<evidence type="ECO:0000313" key="1">
    <source>
        <dbReference type="EMBL" id="KAF2219615.1"/>
    </source>
</evidence>
<keyword evidence="2" id="KW-1185">Reference proteome</keyword>
<reference evidence="2" key="1">
    <citation type="journal article" date="2020" name="Stud. Mycol.">
        <title>101 Dothideomycetes genomes: A test case for predicting lifestyles and emergence of pathogens.</title>
        <authorList>
            <person name="Haridas S."/>
            <person name="Albert R."/>
            <person name="Binder M."/>
            <person name="Bloem J."/>
            <person name="LaButti K."/>
            <person name="Salamov A."/>
            <person name="Andreopoulos B."/>
            <person name="Baker S."/>
            <person name="Barry K."/>
            <person name="Bills G."/>
            <person name="Bluhm B."/>
            <person name="Cannon C."/>
            <person name="Castanera R."/>
            <person name="Culley D."/>
            <person name="Daum C."/>
            <person name="Ezra D."/>
            <person name="Gonzalez J."/>
            <person name="Henrissat B."/>
            <person name="Kuo A."/>
            <person name="Liang C."/>
            <person name="Lipzen A."/>
            <person name="Lutzoni F."/>
            <person name="Magnuson J."/>
            <person name="Mondo S."/>
            <person name="Nolan M."/>
            <person name="Ohm R."/>
            <person name="Pangilinan J."/>
            <person name="Park H.-J."/>
            <person name="Ramirez L."/>
            <person name="Alfaro M."/>
            <person name="Sun H."/>
            <person name="Tritt A."/>
            <person name="Yoshinaga Y."/>
            <person name="Zwiers L.-H."/>
            <person name="Turgeon B."/>
            <person name="Goodwin S."/>
            <person name="Spatafora J."/>
            <person name="Crous P."/>
            <person name="Grigoriev I."/>
        </authorList>
    </citation>
    <scope>NUCLEOTIDE SEQUENCE [LARGE SCALE GENOMIC DNA]</scope>
    <source>
        <strain evidence="2">CECT 20119</strain>
    </source>
</reference>